<dbReference type="CDD" id="cd00146">
    <property type="entry name" value="PKD"/>
    <property type="match status" value="1"/>
</dbReference>
<evidence type="ECO:0000313" key="6">
    <source>
        <dbReference type="Proteomes" id="UP000292580"/>
    </source>
</evidence>
<dbReference type="SUPFAM" id="SSF49299">
    <property type="entry name" value="PKD domain"/>
    <property type="match status" value="1"/>
</dbReference>
<dbReference type="PANTHER" id="PTHR22990">
    <property type="entry name" value="F-BOX ONLY PROTEIN"/>
    <property type="match status" value="1"/>
</dbReference>
<dbReference type="InterPro" id="IPR003343">
    <property type="entry name" value="Big_2"/>
</dbReference>
<protein>
    <recommendedName>
        <fullName evidence="4">PKD domain-containing protein</fullName>
    </recommendedName>
</protein>
<dbReference type="NCBIfam" id="TIGR04213">
    <property type="entry name" value="PGF_pre_PGF"/>
    <property type="match status" value="1"/>
</dbReference>
<feature type="domain" description="PKD" evidence="4">
    <location>
        <begin position="1275"/>
        <end position="1355"/>
    </location>
</feature>
<dbReference type="Pfam" id="PF05048">
    <property type="entry name" value="NosD"/>
    <property type="match status" value="4"/>
</dbReference>
<dbReference type="Pfam" id="PF02368">
    <property type="entry name" value="Big_2"/>
    <property type="match status" value="4"/>
</dbReference>
<dbReference type="InterPro" id="IPR008964">
    <property type="entry name" value="Invasin/intimin_cell_adhesion"/>
</dbReference>
<dbReference type="Proteomes" id="UP000292580">
    <property type="component" value="Unassembled WGS sequence"/>
</dbReference>
<dbReference type="InterPro" id="IPR006633">
    <property type="entry name" value="Carb-bd_sugar_hydrolysis-dom"/>
</dbReference>
<dbReference type="SMART" id="SM00635">
    <property type="entry name" value="BID_2"/>
    <property type="match status" value="4"/>
</dbReference>
<dbReference type="InterPro" id="IPR000601">
    <property type="entry name" value="PKD_dom"/>
</dbReference>
<evidence type="ECO:0000259" key="4">
    <source>
        <dbReference type="PROSITE" id="PS50093"/>
    </source>
</evidence>
<dbReference type="SMART" id="SM00710">
    <property type="entry name" value="PbH1"/>
    <property type="match status" value="20"/>
</dbReference>
<comment type="caution">
    <text evidence="5">The sequence shown here is derived from an EMBL/GenBank/DDBJ whole genome shotgun (WGS) entry which is preliminary data.</text>
</comment>
<evidence type="ECO:0000313" key="5">
    <source>
        <dbReference type="EMBL" id="TAJ44552.1"/>
    </source>
</evidence>
<dbReference type="InterPro" id="IPR022409">
    <property type="entry name" value="PKD/Chitinase_dom"/>
</dbReference>
<accession>A0A483CNB1</accession>
<dbReference type="InterPro" id="IPR007742">
    <property type="entry name" value="NosD_dom"/>
</dbReference>
<comment type="pathway">
    <text evidence="1">Protein modification; protein ubiquitination.</text>
</comment>
<dbReference type="RefSeq" id="WP_130646343.1">
    <property type="nucleotide sequence ID" value="NZ_PGCL01000002.1"/>
</dbReference>
<evidence type="ECO:0000256" key="2">
    <source>
        <dbReference type="ARBA" id="ARBA00022737"/>
    </source>
</evidence>
<dbReference type="NCBIfam" id="TIGR03804">
    <property type="entry name" value="para_beta_helix"/>
    <property type="match status" value="1"/>
</dbReference>
<dbReference type="SUPFAM" id="SSF49373">
    <property type="entry name" value="Invasin/intimin cell-adhesion fragments"/>
    <property type="match status" value="4"/>
</dbReference>
<evidence type="ECO:0000256" key="1">
    <source>
        <dbReference type="ARBA" id="ARBA00004906"/>
    </source>
</evidence>
<dbReference type="InterPro" id="IPR011050">
    <property type="entry name" value="Pectin_lyase_fold/virulence"/>
</dbReference>
<dbReference type="InterPro" id="IPR012334">
    <property type="entry name" value="Pectin_lyas_fold"/>
</dbReference>
<organism evidence="5 6">
    <name type="scientific">Methanofollis fontis</name>
    <dbReference type="NCBI Taxonomy" id="2052832"/>
    <lineage>
        <taxon>Archaea</taxon>
        <taxon>Methanobacteriati</taxon>
        <taxon>Methanobacteriota</taxon>
        <taxon>Stenosarchaea group</taxon>
        <taxon>Methanomicrobia</taxon>
        <taxon>Methanomicrobiales</taxon>
        <taxon>Methanomicrobiaceae</taxon>
        <taxon>Methanofollis</taxon>
    </lineage>
</organism>
<dbReference type="SUPFAM" id="SSF51126">
    <property type="entry name" value="Pectin lyase-like"/>
    <property type="match status" value="4"/>
</dbReference>
<name>A0A483CNB1_9EURY</name>
<dbReference type="SMART" id="SM00722">
    <property type="entry name" value="CASH"/>
    <property type="match status" value="2"/>
</dbReference>
<reference evidence="5 6" key="1">
    <citation type="submission" date="2017-11" db="EMBL/GenBank/DDBJ databases">
        <title>Isolation and Characterization of Methanofollis Species from Methane Seep Offshore SW Taiwan.</title>
        <authorList>
            <person name="Teng N.-H."/>
            <person name="Lai M.-C."/>
            <person name="Chen S.-C."/>
        </authorList>
    </citation>
    <scope>NUCLEOTIDE SEQUENCE [LARGE SCALE GENOMIC DNA]</scope>
    <source>
        <strain evidence="5 6">FWC-SCC2</strain>
    </source>
</reference>
<dbReference type="OrthoDB" id="50161at2157"/>
<keyword evidence="2" id="KW-0677">Repeat</keyword>
<proteinExistence type="predicted"/>
<dbReference type="InterPro" id="IPR013783">
    <property type="entry name" value="Ig-like_fold"/>
</dbReference>
<dbReference type="Gene3D" id="2.60.40.10">
    <property type="entry name" value="Immunoglobulins"/>
    <property type="match status" value="1"/>
</dbReference>
<dbReference type="InterPro" id="IPR051550">
    <property type="entry name" value="SCF-Subunits/Alg-Epimerases"/>
</dbReference>
<keyword evidence="6" id="KW-1185">Reference proteome</keyword>
<sequence length="2777" mass="292556">MTTRSSRTDGRFMRWIAATFLLLLLFSIAPASADPLEQTRHVFVEVSNADGVKYDLDGAAFVGPNNTYYIKADGGGLNELHITADAADAQGQVTTSSDQSGVFYVSNTGGRGFDDEIVLLLAVNGTVPDDFAVHIKTSGYTWTPSAVTNQIPTNYTYVEGAVDETFTKEDFLYGPQTWKPGPGNPEPYLPPGLPLYEYQDVADTSDNFSLMFIDLDVGNMYPSKFGTSLTDNGAAKVEYSFENLETFASFNAYGWCLAANQGQGISWTNRVNAAGETAVGASSYAVIGIPPVLTSIAVTPASVDAEIGDSIQFTATAYDGDDEVMSDISFAWSSSDETVGTVNATGYFNALTAGTTTLTAANGMVEGTAEVTVTAAPSGPQPLPDYNNVFFKVANDGGVKYNAFGNNTYNFRFEGYDRGLNALHISTDPVSNFGQVTLSENQSGTFFATDSGGKGYEDDIILMVAVNGTISDNFMLHITADGYTWTPNPVSNQAPPLDTVTYQPFTLNETFTKDDFRYGPQIWKPTGNGFDYPIYFGQNMSDAENTFQIMFIDLNAGVLRPNADLENRGAVRINYTFENLETFAAFNVYAYCQNSNNGDDMIAWTNAVLAPKTTSGYSVIGAGTGPVPSRIEVEPTITEIVVGDVQQFTATAYDALNNVISGLIFSWMSSDETVGIIDENGNFTALAAGTTNVTANHLGIAGTSAITVVSPEPRTWTIGASGCDFTDLDSAFVSPSLNDGDTILVSAGSYALSTPLAKTITLTGEGADVVTVTPTGAAFSGAGTVIEGIGFTSGSFSVSGAESTVAHCTFTGFSSQHSIAISGQNVAVEGNVFENNPTRFMLVTGSGHTFTNNTFEANGGTQNAATRFDGCSGVTIARNTFANNTAPAIGLRCTLDNNSIFLNDFIDNKADLFQFLNNPKPLAMAWEISSIDYTYLGTQYTGPLGNYHSSYTGDDADGNGVIDAAYTIGTNQVDNAPLVNRWQTYFPDAPAPKTVTVGASGCDFTDLDSAFASPSLNDGDTILVSAGSYALSTPLAKTVTLTGEGADVVTVTPTGAAFSGAGTVIEGIGFTSGSFSVSGAESTVAHCTFTGFSSQHSIAISGQNVAVEGNVFENNPTRFMLVTGSGHTFTNNTFEANGGTQNAATRFDGCSGVTIARNTFANNTAPAIGLRCTLDDNQVFLNDFIDNKADLFQFLNNPKPLAMAWEISSIDYTYLGTQYTGPLGNYHSSYTGDDADGNGVIDAAYTIGTNQVDNAPLVNRWQTYFSGTGPEPDAPTAAFTADVTSGDAPLSVQFTDLSTGSPISWTWDFENDGIVDSTEQNPAHVYTAVGTYTVNLTVTNAVGSDSEVKTDYITVHPDGPVTLYVDASGGGDFTTIQAAVNATFDGDTIVVRDGTYAENIAIDRTLTIRSENGPENTVVTAADPAAAVISITVDHVVLSGLSVMGTPEGSEGLATSGIYLNYADNCTIEENAISKTGRGVYVYRGDNNTITRNTMTRNDYAVYLNGYGSSSTSPHLAHNNTVTYNTVTGNNAGSNLAALRIYAVDDTIVANNTVTNNGGYGMILNRADEADVAYNNISSNGDAGIYLWYSNYHTTIRENIVSANAAGFKITKGGGTSDIYLNDITGNAVPVLDDNGHAQNWQSPEEITYLYNSQRYTSLVGNYWGSNYTGTDADGNGIGDEAYTIAGEITDAYPLIQTLDAYTVYGPVPVGTTYYVDDDGTADFTTIQAALDAASDGDTIIVRDGTYNETLTIAKSLTLRSENGPETTNVVSTEKYAVSISANNTMVSGFSLSGSGSYGIYSRSNSMCTFANNVITDKKIGIDVLFVSGMRIDGNIITDLQTYGSCIILQNTIDSVISNNTCSGGGQRGIYTTTDCSNNVITGNFISGNQYGFLLMGCKNSRFDRNIVMDNEYAFFMTFDSVTGNTFFANSFVNDSALFATSLKVANTWNSPEPVTYTYNGATYTGMIGNYWGAGFPIDDVDGNGIGDTGVSLFTDNTDSYPLVLPAEAYFGEPYGDIPVPATVEIVPSSVVLPGETTQQFSGTVYDQNGNVMTGASFRWTSSDERVGPISSGGLFSAEYAGTTTITGQSYLVRGTAEAVVNKTVLETVWTDPCESTDGWTLFNTALQDGVVYKGSYSIGTPAIAGDAYAERSIDFPDGVAQFRFRAYQDSATNGVGTYSWLKAFIDNETVETLPVGQFKGPWNTYTINITGYETGNHTFRIESHFDPGTYSGRAIGFYVDQLEVRIDPSAVTADISSITVEPTSATLTHGETQAFVATAYDADNNTVPGVSFTWTSSDATVGTVDASGIFTARKVGTTTVRAAVGEVFGTAAVTVTPPHGDQTEDSPLNVPGCNITDNGNGTRQVLVNTTAVNATVSGNTIRIEEDTFSLILETEGAPSVGNGTVNGTVAGITLNTTPVTTLFDTLGTVTASLEANLTGIPAGAAVQTTVSANVSADAMSAFQLAATADGLNLDAVAYTLNIVKTNLTNGQDISDATIRMAVSQAWVDSHGGVDAVAIIRSAEDGTKEVLATTYIGLDADGNLIFEGYSPNGLSVFGLAAASASTTPSGSSSSSGGSSNVASFAGSVPAGATRTFTVTQTAVKQIGVTAKDDIGDLLITVKAVSLPSEIEAPVQATYQIQEIALYRADTAAIGSAAIEFAVPTSWLDARGLTTDDIVLLRYVDGAWTTLPTTFVEEKNGFAYYSAETPGFSYFAIAVEKSVQAEAGEPAAETTTAAVSMTTSATGTTAAATTPQPSPLPWFVAVVAIGALFLLRKH</sequence>
<dbReference type="FunFam" id="2.60.40.10:FF:000270">
    <property type="entry name" value="Cell surface protein"/>
    <property type="match status" value="1"/>
</dbReference>
<dbReference type="Pfam" id="PF18911">
    <property type="entry name" value="PKD_4"/>
    <property type="match status" value="1"/>
</dbReference>
<dbReference type="InterPro" id="IPR035986">
    <property type="entry name" value="PKD_dom_sf"/>
</dbReference>
<dbReference type="SMART" id="SM00089">
    <property type="entry name" value="PKD"/>
    <property type="match status" value="1"/>
</dbReference>
<dbReference type="InterPro" id="IPR006626">
    <property type="entry name" value="PbH1"/>
</dbReference>
<dbReference type="EMBL" id="PGCL01000002">
    <property type="protein sequence ID" value="TAJ44552.1"/>
    <property type="molecule type" value="Genomic_DNA"/>
</dbReference>
<evidence type="ECO:0000256" key="3">
    <source>
        <dbReference type="ARBA" id="ARBA00022786"/>
    </source>
</evidence>
<dbReference type="InterPro" id="IPR022441">
    <property type="entry name" value="Para_beta_helix_rpt-2"/>
</dbReference>
<dbReference type="Gene3D" id="2.60.40.1080">
    <property type="match status" value="4"/>
</dbReference>
<dbReference type="PROSITE" id="PS50093">
    <property type="entry name" value="PKD"/>
    <property type="match status" value="1"/>
</dbReference>
<keyword evidence="3" id="KW-0833">Ubl conjugation pathway</keyword>
<dbReference type="Gene3D" id="2.160.20.10">
    <property type="entry name" value="Single-stranded right-handed beta-helix, Pectin lyase-like"/>
    <property type="match status" value="4"/>
</dbReference>
<dbReference type="InterPro" id="IPR026453">
    <property type="entry name" value="PGF_pre_PGF"/>
</dbReference>
<gene>
    <name evidence="5" type="ORF">CUJ86_04350</name>
</gene>
<dbReference type="PANTHER" id="PTHR22990:SF15">
    <property type="entry name" value="F-BOX ONLY PROTEIN 10"/>
    <property type="match status" value="1"/>
</dbReference>